<accession>A0A4R2JXJ2</accession>
<keyword evidence="1" id="KW-0812">Transmembrane</keyword>
<feature type="transmembrane region" description="Helical" evidence="1">
    <location>
        <begin position="27"/>
        <end position="49"/>
    </location>
</feature>
<dbReference type="AlphaFoldDB" id="A0A4R2JXJ2"/>
<evidence type="ECO:0000313" key="3">
    <source>
        <dbReference type="Proteomes" id="UP000295680"/>
    </source>
</evidence>
<dbReference type="EMBL" id="SLWS01000002">
    <property type="protein sequence ID" value="TCO62128.1"/>
    <property type="molecule type" value="Genomic_DNA"/>
</dbReference>
<proteinExistence type="predicted"/>
<keyword evidence="3" id="KW-1185">Reference proteome</keyword>
<dbReference type="RefSeq" id="WP_132113667.1">
    <property type="nucleotide sequence ID" value="NZ_SLWS01000002.1"/>
</dbReference>
<name>A0A4R2JXJ2_9PSEU</name>
<organism evidence="2 3">
    <name type="scientific">Actinocrispum wychmicini</name>
    <dbReference type="NCBI Taxonomy" id="1213861"/>
    <lineage>
        <taxon>Bacteria</taxon>
        <taxon>Bacillati</taxon>
        <taxon>Actinomycetota</taxon>
        <taxon>Actinomycetes</taxon>
        <taxon>Pseudonocardiales</taxon>
        <taxon>Pseudonocardiaceae</taxon>
        <taxon>Actinocrispum</taxon>
    </lineage>
</organism>
<reference evidence="2 3" key="1">
    <citation type="submission" date="2019-03" db="EMBL/GenBank/DDBJ databases">
        <title>Genomic Encyclopedia of Type Strains, Phase IV (KMG-IV): sequencing the most valuable type-strain genomes for metagenomic binning, comparative biology and taxonomic classification.</title>
        <authorList>
            <person name="Goeker M."/>
        </authorList>
    </citation>
    <scope>NUCLEOTIDE SEQUENCE [LARGE SCALE GENOMIC DNA]</scope>
    <source>
        <strain evidence="2 3">DSM 45934</strain>
    </source>
</reference>
<dbReference type="Proteomes" id="UP000295680">
    <property type="component" value="Unassembled WGS sequence"/>
</dbReference>
<sequence length="477" mass="51798">MATTLVRPAAEPGLRRLSSYRWETPTWIITLSGACVVLAVVLGAFVSAVTSSVREGVRVIGREAAPQVAATTGLYFALSDMDAQLANVLLAGGEPAMAGNRREALDLYQQRRTEATAALQRIAAGDPTDKKVADILDRLGCYESLAGQTTLLNERDNSPAGRPSTAALQRHREATDLMRDILREVRDLTTTNHDLLNQTYQDKHDGATEARGWLWGTGGLLVVALVGLQVFLRARLRRRLNPAILLATILVGGTVVVGSTALSAEARDLKVAKADAFDSIIALSQARSVGYDANADESRYLVDPFRTAQYERTFVDKTLSLVTLLDAGVNDFDDRFDAALRDYRADHTDVGFGGYFGAELHNITFPGERAAAERMLTAFQQYQRDDRHIRAMAARGDLRGAIAFGIGTTPGNSNYDFAQYDNALVAVIDVNQQAFDTAIRDADGELTGWGDLVPLGLPVAVTLLVGAGVWRRVVEYR</sequence>
<gene>
    <name evidence="2" type="ORF">EV192_102265</name>
</gene>
<keyword evidence="1" id="KW-0472">Membrane</keyword>
<evidence type="ECO:0000256" key="1">
    <source>
        <dbReference type="SAM" id="Phobius"/>
    </source>
</evidence>
<keyword evidence="1" id="KW-1133">Transmembrane helix</keyword>
<feature type="transmembrane region" description="Helical" evidence="1">
    <location>
        <begin position="213"/>
        <end position="232"/>
    </location>
</feature>
<dbReference type="OrthoDB" id="569023at2"/>
<protein>
    <recommendedName>
        <fullName evidence="4">Secreted protein</fullName>
    </recommendedName>
</protein>
<evidence type="ECO:0000313" key="2">
    <source>
        <dbReference type="EMBL" id="TCO62128.1"/>
    </source>
</evidence>
<comment type="caution">
    <text evidence="2">The sequence shown here is derived from an EMBL/GenBank/DDBJ whole genome shotgun (WGS) entry which is preliminary data.</text>
</comment>
<evidence type="ECO:0008006" key="4">
    <source>
        <dbReference type="Google" id="ProtNLM"/>
    </source>
</evidence>
<feature type="transmembrane region" description="Helical" evidence="1">
    <location>
        <begin position="244"/>
        <end position="264"/>
    </location>
</feature>
<dbReference type="PROSITE" id="PS51257">
    <property type="entry name" value="PROKAR_LIPOPROTEIN"/>
    <property type="match status" value="1"/>
</dbReference>